<dbReference type="InterPro" id="IPR004839">
    <property type="entry name" value="Aminotransferase_I/II_large"/>
</dbReference>
<keyword evidence="3" id="KW-0808">Transferase</keyword>
<accession>A0A2M9H9C2</accession>
<keyword evidence="2" id="KW-0032">Aminotransferase</keyword>
<dbReference type="CDD" id="cd00609">
    <property type="entry name" value="AAT_like"/>
    <property type="match status" value="1"/>
</dbReference>
<dbReference type="PANTHER" id="PTHR42832">
    <property type="entry name" value="AMINO ACID AMINOTRANSFERASE"/>
    <property type="match status" value="1"/>
</dbReference>
<feature type="domain" description="Aminotransferase class I/classII large" evidence="4">
    <location>
        <begin position="29"/>
        <end position="374"/>
    </location>
</feature>
<evidence type="ECO:0000313" key="5">
    <source>
        <dbReference type="EMBL" id="PJM73400.1"/>
    </source>
</evidence>
<comment type="cofactor">
    <cofactor evidence="1">
        <name>pyridoxal 5'-phosphate</name>
        <dbReference type="ChEBI" id="CHEBI:597326"/>
    </cofactor>
</comment>
<keyword evidence="6" id="KW-1185">Reference proteome</keyword>
<dbReference type="InterPro" id="IPR050881">
    <property type="entry name" value="LL-DAP_aminotransferase"/>
</dbReference>
<evidence type="ECO:0000256" key="3">
    <source>
        <dbReference type="ARBA" id="ARBA00022679"/>
    </source>
</evidence>
<dbReference type="EMBL" id="PEBI01000002">
    <property type="protein sequence ID" value="PJM73400.1"/>
    <property type="molecule type" value="Genomic_DNA"/>
</dbReference>
<comment type="caution">
    <text evidence="5">The sequence shown here is derived from an EMBL/GenBank/DDBJ whole genome shotgun (WGS) entry which is preliminary data.</text>
</comment>
<dbReference type="Proteomes" id="UP000229095">
    <property type="component" value="Unassembled WGS sequence"/>
</dbReference>
<dbReference type="InterPro" id="IPR019880">
    <property type="entry name" value="OxyQ"/>
</dbReference>
<dbReference type="RefSeq" id="WP_100510689.1">
    <property type="nucleotide sequence ID" value="NZ_PEBI01000002.1"/>
</dbReference>
<dbReference type="AlphaFoldDB" id="A0A2M9H9C2"/>
<dbReference type="PANTHER" id="PTHR42832:SF3">
    <property type="entry name" value="L-GLUTAMINE--4-(METHYLSULFANYL)-2-OXOBUTANOATE AMINOTRANSFERASE"/>
    <property type="match status" value="1"/>
</dbReference>
<evidence type="ECO:0000256" key="1">
    <source>
        <dbReference type="ARBA" id="ARBA00001933"/>
    </source>
</evidence>
<evidence type="ECO:0000313" key="6">
    <source>
        <dbReference type="Proteomes" id="UP000229095"/>
    </source>
</evidence>
<evidence type="ECO:0000256" key="2">
    <source>
        <dbReference type="ARBA" id="ARBA00022576"/>
    </source>
</evidence>
<dbReference type="NCBIfam" id="TIGR03539">
    <property type="entry name" value="DapC_actino"/>
    <property type="match status" value="1"/>
</dbReference>
<reference evidence="5 6" key="1">
    <citation type="submission" date="2017-10" db="EMBL/GenBank/DDBJ databases">
        <title>Draft genome sequences of strains TRE 1, TRE 9, TRE H and TRI 7, isolated from tamarins, belonging to four potential novel Bifidobacterium species.</title>
        <authorList>
            <person name="Mattarelli P."/>
            <person name="Modesto M."/>
            <person name="Puglisi E."/>
            <person name="Morelli L."/>
            <person name="Spezio C."/>
            <person name="Bonetti A."/>
            <person name="Sandri C."/>
        </authorList>
    </citation>
    <scope>NUCLEOTIDE SEQUENCE [LARGE SCALE GENOMIC DNA]</scope>
    <source>
        <strain evidence="6">TRE1</strain>
    </source>
</reference>
<dbReference type="InterPro" id="IPR015424">
    <property type="entry name" value="PyrdxlP-dep_Trfase"/>
</dbReference>
<dbReference type="GO" id="GO:0030170">
    <property type="term" value="F:pyridoxal phosphate binding"/>
    <property type="evidence" value="ECO:0007669"/>
    <property type="project" value="InterPro"/>
</dbReference>
<protein>
    <submittedName>
        <fullName evidence="5">Succinyldiaminopimelate transaminase</fullName>
    </submittedName>
</protein>
<dbReference type="GO" id="GO:0008483">
    <property type="term" value="F:transaminase activity"/>
    <property type="evidence" value="ECO:0007669"/>
    <property type="project" value="UniProtKB-KW"/>
</dbReference>
<name>A0A2M9H9C2_9BIFI</name>
<dbReference type="OrthoDB" id="9813612at2"/>
<proteinExistence type="predicted"/>
<dbReference type="Pfam" id="PF00155">
    <property type="entry name" value="Aminotran_1_2"/>
    <property type="match status" value="1"/>
</dbReference>
<evidence type="ECO:0000259" key="4">
    <source>
        <dbReference type="Pfam" id="PF00155"/>
    </source>
</evidence>
<organism evidence="5 6">
    <name type="scientific">Bifidobacterium primatium</name>
    <dbReference type="NCBI Taxonomy" id="2045438"/>
    <lineage>
        <taxon>Bacteria</taxon>
        <taxon>Bacillati</taxon>
        <taxon>Actinomycetota</taxon>
        <taxon>Actinomycetes</taxon>
        <taxon>Bifidobacteriales</taxon>
        <taxon>Bifidobacteriaceae</taxon>
        <taxon>Bifidobacterium</taxon>
    </lineage>
</organism>
<dbReference type="InterPro" id="IPR015421">
    <property type="entry name" value="PyrdxlP-dep_Trfase_major"/>
</dbReference>
<gene>
    <name evidence="5" type="ORF">CS006_05030</name>
</gene>
<dbReference type="Gene3D" id="3.40.640.10">
    <property type="entry name" value="Type I PLP-dependent aspartate aminotransferase-like (Major domain)"/>
    <property type="match status" value="1"/>
</dbReference>
<sequence>MGFSPFSTPYDWSRLAAAKKTASAHPDGMIDLSIGSPVDAVPESVRKALADAANASNAYGYPVTRGTAALRESITRWFHDLRGVDLERIGAGICPTVGSKEGVSLMASLLGLGEGDVVVQPRISYPTYEIGTQLAGATTLKADVADVESWADVEGVKMVWVNSPSNPSGEVLSAAQLHDIVVAARRIGAVVVSDECYALMDWSSSPSEMSATSCILDDDVCDGGAEGLLCLYSLSKQSNMAGYRTALIVGDDAIVAPMLETRKQIGQIIPGPSQAAMAAGLDDVASVVEQRERYRGRLEKLVRGLNAAGYDAAMPQGALYVWVKAISGDCWKDIGDLARIGIIVSPGEFYGDASYLRVSSTASDEAVDAAVRRLRSSND</sequence>
<dbReference type="SUPFAM" id="SSF53383">
    <property type="entry name" value="PLP-dependent transferases"/>
    <property type="match status" value="1"/>
</dbReference>